<accession>A0AAE0Z761</accession>
<proteinExistence type="predicted"/>
<name>A0AAE0Z761_9GAST</name>
<dbReference type="Proteomes" id="UP001283361">
    <property type="component" value="Unassembled WGS sequence"/>
</dbReference>
<dbReference type="EMBL" id="JAWDGP010004476">
    <property type="protein sequence ID" value="KAK3764032.1"/>
    <property type="molecule type" value="Genomic_DNA"/>
</dbReference>
<dbReference type="SUPFAM" id="SSF56496">
    <property type="entry name" value="Fibrinogen C-terminal domain-like"/>
    <property type="match status" value="1"/>
</dbReference>
<evidence type="ECO:0000313" key="2">
    <source>
        <dbReference type="Proteomes" id="UP001283361"/>
    </source>
</evidence>
<evidence type="ECO:0000313" key="1">
    <source>
        <dbReference type="EMBL" id="KAK3764032.1"/>
    </source>
</evidence>
<sequence length="66" mass="7446">MRLRWSALTGDFWLGNEAIYNLTEARSLAKSVILELLDEGRRTLNVHSRDDSTAPFLRLASLSGQI</sequence>
<dbReference type="AlphaFoldDB" id="A0AAE0Z761"/>
<reference evidence="1" key="1">
    <citation type="journal article" date="2023" name="G3 (Bethesda)">
        <title>A reference genome for the long-term kleptoplast-retaining sea slug Elysia crispata morphotype clarki.</title>
        <authorList>
            <person name="Eastman K.E."/>
            <person name="Pendleton A.L."/>
            <person name="Shaikh M.A."/>
            <person name="Suttiyut T."/>
            <person name="Ogas R."/>
            <person name="Tomko P."/>
            <person name="Gavelis G."/>
            <person name="Widhalm J.R."/>
            <person name="Wisecaver J.H."/>
        </authorList>
    </citation>
    <scope>NUCLEOTIDE SEQUENCE</scope>
    <source>
        <strain evidence="1">ECLA1</strain>
    </source>
</reference>
<dbReference type="InterPro" id="IPR036056">
    <property type="entry name" value="Fibrinogen-like_C"/>
</dbReference>
<comment type="caution">
    <text evidence="1">The sequence shown here is derived from an EMBL/GenBank/DDBJ whole genome shotgun (WGS) entry which is preliminary data.</text>
</comment>
<keyword evidence="2" id="KW-1185">Reference proteome</keyword>
<organism evidence="1 2">
    <name type="scientific">Elysia crispata</name>
    <name type="common">lettuce slug</name>
    <dbReference type="NCBI Taxonomy" id="231223"/>
    <lineage>
        <taxon>Eukaryota</taxon>
        <taxon>Metazoa</taxon>
        <taxon>Spiralia</taxon>
        <taxon>Lophotrochozoa</taxon>
        <taxon>Mollusca</taxon>
        <taxon>Gastropoda</taxon>
        <taxon>Heterobranchia</taxon>
        <taxon>Euthyneura</taxon>
        <taxon>Panpulmonata</taxon>
        <taxon>Sacoglossa</taxon>
        <taxon>Placobranchoidea</taxon>
        <taxon>Plakobranchidae</taxon>
        <taxon>Elysia</taxon>
    </lineage>
</organism>
<protein>
    <submittedName>
        <fullName evidence="1">Uncharacterized protein</fullName>
    </submittedName>
</protein>
<gene>
    <name evidence="1" type="ORF">RRG08_042084</name>
</gene>